<dbReference type="Pfam" id="PF14363">
    <property type="entry name" value="AAA_assoc"/>
    <property type="match status" value="1"/>
</dbReference>
<protein>
    <recommendedName>
        <fullName evidence="2">AAA-type ATPase N-terminal domain-containing protein</fullName>
    </recommendedName>
</protein>
<reference evidence="3" key="2">
    <citation type="journal article" date="2023" name="Plants (Basel)">
        <title>Annotation of the Turnera subulata (Passifloraceae) Draft Genome Reveals the S-Locus Evolved after the Divergence of Turneroideae from Passifloroideae in a Stepwise Manner.</title>
        <authorList>
            <person name="Henning P.M."/>
            <person name="Roalson E.H."/>
            <person name="Mir W."/>
            <person name="McCubbin A.G."/>
            <person name="Shore J.S."/>
        </authorList>
    </citation>
    <scope>NUCLEOTIDE SEQUENCE</scope>
    <source>
        <strain evidence="3">F60SS</strain>
    </source>
</reference>
<evidence type="ECO:0000313" key="3">
    <source>
        <dbReference type="EMBL" id="KAJ4844890.1"/>
    </source>
</evidence>
<proteinExistence type="predicted"/>
<accession>A0A9Q0JLA0</accession>
<keyword evidence="4" id="KW-1185">Reference proteome</keyword>
<reference evidence="3" key="1">
    <citation type="submission" date="2022-02" db="EMBL/GenBank/DDBJ databases">
        <authorList>
            <person name="Henning P.M."/>
            <person name="McCubbin A.G."/>
            <person name="Shore J.S."/>
        </authorList>
    </citation>
    <scope>NUCLEOTIDE SEQUENCE</scope>
    <source>
        <strain evidence="3">F60SS</strain>
        <tissue evidence="3">Leaves</tissue>
    </source>
</reference>
<feature type="domain" description="AAA-type ATPase N-terminal" evidence="2">
    <location>
        <begin position="42"/>
        <end position="121"/>
    </location>
</feature>
<sequence>MFSQVRKPSTSSVLSTYTALAASAMLVRTIIRELQTIANQLVPKKLQEKLTSCLEGLFGDKSSQLTLIINETLGFITNEMYQASELNIFKHPGETEFSLITGKGQKIVDTFEGMDLEWEFVATKTRQRIFSLGRNFKGANLNHPSTFDTFAMDPVLKKELKDDLDRFIDKKDFYRGVGKLWKRGYLLWWSTRYREIKLGCCHGQLSEI</sequence>
<dbReference type="Proteomes" id="UP001141552">
    <property type="component" value="Unassembled WGS sequence"/>
</dbReference>
<name>A0A9Q0JLA0_9ROSI</name>
<dbReference type="InterPro" id="IPR025753">
    <property type="entry name" value="AAA_N_dom"/>
</dbReference>
<dbReference type="EMBL" id="JAKUCV010001843">
    <property type="protein sequence ID" value="KAJ4844890.1"/>
    <property type="molecule type" value="Genomic_DNA"/>
</dbReference>
<dbReference type="OrthoDB" id="10251412at2759"/>
<gene>
    <name evidence="3" type="ORF">Tsubulata_016462</name>
</gene>
<dbReference type="InterPro" id="IPR050747">
    <property type="entry name" value="Mitochondrial_chaperone_BCS1"/>
</dbReference>
<dbReference type="PANTHER" id="PTHR23070">
    <property type="entry name" value="BCS1 AAA-TYPE ATPASE"/>
    <property type="match status" value="1"/>
</dbReference>
<organism evidence="3 4">
    <name type="scientific">Turnera subulata</name>
    <dbReference type="NCBI Taxonomy" id="218843"/>
    <lineage>
        <taxon>Eukaryota</taxon>
        <taxon>Viridiplantae</taxon>
        <taxon>Streptophyta</taxon>
        <taxon>Embryophyta</taxon>
        <taxon>Tracheophyta</taxon>
        <taxon>Spermatophyta</taxon>
        <taxon>Magnoliopsida</taxon>
        <taxon>eudicotyledons</taxon>
        <taxon>Gunneridae</taxon>
        <taxon>Pentapetalae</taxon>
        <taxon>rosids</taxon>
        <taxon>fabids</taxon>
        <taxon>Malpighiales</taxon>
        <taxon>Passifloraceae</taxon>
        <taxon>Turnera</taxon>
    </lineage>
</organism>
<evidence type="ECO:0000256" key="1">
    <source>
        <dbReference type="ARBA" id="ARBA00022801"/>
    </source>
</evidence>
<comment type="caution">
    <text evidence="3">The sequence shown here is derived from an EMBL/GenBank/DDBJ whole genome shotgun (WGS) entry which is preliminary data.</text>
</comment>
<dbReference type="AlphaFoldDB" id="A0A9Q0JLA0"/>
<keyword evidence="1" id="KW-0378">Hydrolase</keyword>
<evidence type="ECO:0000259" key="2">
    <source>
        <dbReference type="Pfam" id="PF14363"/>
    </source>
</evidence>
<dbReference type="GO" id="GO:0016787">
    <property type="term" value="F:hydrolase activity"/>
    <property type="evidence" value="ECO:0007669"/>
    <property type="project" value="UniProtKB-KW"/>
</dbReference>
<evidence type="ECO:0000313" key="4">
    <source>
        <dbReference type="Proteomes" id="UP001141552"/>
    </source>
</evidence>
<feature type="non-terminal residue" evidence="3">
    <location>
        <position position="208"/>
    </location>
</feature>